<feature type="transmembrane region" description="Helical" evidence="1">
    <location>
        <begin position="235"/>
        <end position="257"/>
    </location>
</feature>
<keyword evidence="1" id="KW-0812">Transmembrane</keyword>
<feature type="domain" description="ABC transmembrane type-2" evidence="2">
    <location>
        <begin position="24"/>
        <end position="260"/>
    </location>
</feature>
<keyword evidence="4" id="KW-1185">Reference proteome</keyword>
<feature type="transmembrane region" description="Helical" evidence="1">
    <location>
        <begin position="65"/>
        <end position="90"/>
    </location>
</feature>
<dbReference type="RefSeq" id="WP_092375705.1">
    <property type="nucleotide sequence ID" value="NZ_BOPI01000003.1"/>
</dbReference>
<feature type="transmembrane region" description="Helical" evidence="1">
    <location>
        <begin position="111"/>
        <end position="136"/>
    </location>
</feature>
<dbReference type="OrthoDB" id="9776218at2"/>
<feature type="transmembrane region" description="Helical" evidence="1">
    <location>
        <begin position="189"/>
        <end position="215"/>
    </location>
</feature>
<dbReference type="GO" id="GO:0043190">
    <property type="term" value="C:ATP-binding cassette (ABC) transporter complex"/>
    <property type="evidence" value="ECO:0007669"/>
    <property type="project" value="InterPro"/>
</dbReference>
<keyword evidence="1" id="KW-1133">Transmembrane helix</keyword>
<dbReference type="InterPro" id="IPR000412">
    <property type="entry name" value="ABC_2_transport"/>
</dbReference>
<dbReference type="GO" id="GO:0140359">
    <property type="term" value="F:ABC-type transporter activity"/>
    <property type="evidence" value="ECO:0007669"/>
    <property type="project" value="InterPro"/>
</dbReference>
<protein>
    <submittedName>
        <fullName evidence="3">ABC-2 type transport system permease protein</fullName>
    </submittedName>
</protein>
<evidence type="ECO:0000313" key="3">
    <source>
        <dbReference type="EMBL" id="SEI85283.1"/>
    </source>
</evidence>
<dbReference type="Proteomes" id="UP000198707">
    <property type="component" value="Unassembled WGS sequence"/>
</dbReference>
<evidence type="ECO:0000313" key="4">
    <source>
        <dbReference type="Proteomes" id="UP000198707"/>
    </source>
</evidence>
<organism evidence="3 4">
    <name type="scientific">Micromonospora phaseoli</name>
    <dbReference type="NCBI Taxonomy" id="1144548"/>
    <lineage>
        <taxon>Bacteria</taxon>
        <taxon>Bacillati</taxon>
        <taxon>Actinomycetota</taxon>
        <taxon>Actinomycetes</taxon>
        <taxon>Micromonosporales</taxon>
        <taxon>Micromonosporaceae</taxon>
        <taxon>Micromonospora</taxon>
    </lineage>
</organism>
<feature type="transmembrane region" description="Helical" evidence="1">
    <location>
        <begin position="148"/>
        <end position="168"/>
    </location>
</feature>
<name>A0A1H6TZ18_9ACTN</name>
<dbReference type="InterPro" id="IPR047817">
    <property type="entry name" value="ABC2_TM_bact-type"/>
</dbReference>
<dbReference type="STRING" id="1144548.SAMN05443287_10238"/>
<gene>
    <name evidence="3" type="ORF">SAMN05443287_10238</name>
</gene>
<feature type="transmembrane region" description="Helical" evidence="1">
    <location>
        <begin position="24"/>
        <end position="45"/>
    </location>
</feature>
<evidence type="ECO:0000259" key="2">
    <source>
        <dbReference type="PROSITE" id="PS51012"/>
    </source>
</evidence>
<dbReference type="EMBL" id="FNYV01000002">
    <property type="protein sequence ID" value="SEI85283.1"/>
    <property type="molecule type" value="Genomic_DNA"/>
</dbReference>
<evidence type="ECO:0000256" key="1">
    <source>
        <dbReference type="SAM" id="Phobius"/>
    </source>
</evidence>
<dbReference type="InterPro" id="IPR051784">
    <property type="entry name" value="Nod_factor_ABC_transporter"/>
</dbReference>
<proteinExistence type="predicted"/>
<dbReference type="PANTHER" id="PTHR43229:SF6">
    <property type="entry name" value="ABC-TYPE MULTIDRUG TRANSPORT SYSTEM, PERMEASE COMPONENT"/>
    <property type="match status" value="1"/>
</dbReference>
<dbReference type="PANTHER" id="PTHR43229">
    <property type="entry name" value="NODULATION PROTEIN J"/>
    <property type="match status" value="1"/>
</dbReference>
<dbReference type="PIRSF" id="PIRSF006648">
    <property type="entry name" value="DrrB"/>
    <property type="match status" value="1"/>
</dbReference>
<dbReference type="PROSITE" id="PS51012">
    <property type="entry name" value="ABC_TM2"/>
    <property type="match status" value="1"/>
</dbReference>
<accession>A0A1H6TZ18</accession>
<sequence>MSHALRVVAAEALKQHRRLFGQPLVLFSMLLWPLLTLAATYYTVLPVMESAVAPQRWPVAGDPRRLLSFLAAGALAYTFFFSLVQSAWHFSFERVSGTLEALFLSPASRMALVIGNGAAALTQNAWLFGCFAVAAATAADVLHVAHPGMYAVAALALLVPAVAWGAFLNSMLIFSRDSAFLYTLLDDPLWFVAGVRLPLFALPVWVKAVGLAFPLTSSLVVLRGALLDRADLGDLAAPLGWLAALTVGLFAAASALLRLGEARAQRTGGLQVF</sequence>
<dbReference type="AlphaFoldDB" id="A0A1H6TZ18"/>
<reference evidence="4" key="1">
    <citation type="submission" date="2016-10" db="EMBL/GenBank/DDBJ databases">
        <authorList>
            <person name="Varghese N."/>
            <person name="Submissions S."/>
        </authorList>
    </citation>
    <scope>NUCLEOTIDE SEQUENCE [LARGE SCALE GENOMIC DNA]</scope>
    <source>
        <strain evidence="4">CGMCC 4.7038</strain>
    </source>
</reference>
<keyword evidence="1" id="KW-0472">Membrane</keyword>